<evidence type="ECO:0000313" key="3">
    <source>
        <dbReference type="Proteomes" id="UP001140453"/>
    </source>
</evidence>
<dbReference type="Proteomes" id="UP001140453">
    <property type="component" value="Unassembled WGS sequence"/>
</dbReference>
<dbReference type="PANTHER" id="PTHR21310:SF15">
    <property type="entry name" value="AMINOGLYCOSIDE PHOSPHOTRANSFERASE DOMAIN-CONTAINING PROTEIN"/>
    <property type="match status" value="1"/>
</dbReference>
<dbReference type="EMBL" id="JAPEVB010000005">
    <property type="protein sequence ID" value="KAJ4388160.1"/>
    <property type="molecule type" value="Genomic_DNA"/>
</dbReference>
<dbReference type="Pfam" id="PF01636">
    <property type="entry name" value="APH"/>
    <property type="match status" value="1"/>
</dbReference>
<gene>
    <name evidence="2" type="ORF">N0V93_008767</name>
</gene>
<feature type="domain" description="Aminoglycoside phosphotransferase" evidence="1">
    <location>
        <begin position="93"/>
        <end position="296"/>
    </location>
</feature>
<proteinExistence type="predicted"/>
<reference evidence="2" key="1">
    <citation type="submission" date="2022-10" db="EMBL/GenBank/DDBJ databases">
        <title>Tapping the CABI collections for fungal endophytes: first genome assemblies for Collariella, Neodidymelliopsis, Ascochyta clinopodiicola, Didymella pomorum, Didymosphaeria variabile, Neocosmospora piperis and Neocucurbitaria cava.</title>
        <authorList>
            <person name="Hill R."/>
        </authorList>
    </citation>
    <scope>NUCLEOTIDE SEQUENCE</scope>
    <source>
        <strain evidence="2">IMI 355082</strain>
    </source>
</reference>
<evidence type="ECO:0000313" key="2">
    <source>
        <dbReference type="EMBL" id="KAJ4388160.1"/>
    </source>
</evidence>
<dbReference type="InterPro" id="IPR011009">
    <property type="entry name" value="Kinase-like_dom_sf"/>
</dbReference>
<keyword evidence="3" id="KW-1185">Reference proteome</keyword>
<dbReference type="SUPFAM" id="SSF56112">
    <property type="entry name" value="Protein kinase-like (PK-like)"/>
    <property type="match status" value="1"/>
</dbReference>
<organism evidence="2 3">
    <name type="scientific">Gnomoniopsis smithogilvyi</name>
    <dbReference type="NCBI Taxonomy" id="1191159"/>
    <lineage>
        <taxon>Eukaryota</taxon>
        <taxon>Fungi</taxon>
        <taxon>Dikarya</taxon>
        <taxon>Ascomycota</taxon>
        <taxon>Pezizomycotina</taxon>
        <taxon>Sordariomycetes</taxon>
        <taxon>Sordariomycetidae</taxon>
        <taxon>Diaporthales</taxon>
        <taxon>Gnomoniaceae</taxon>
        <taxon>Gnomoniopsis</taxon>
    </lineage>
</organism>
<dbReference type="PANTHER" id="PTHR21310">
    <property type="entry name" value="AMINOGLYCOSIDE PHOSPHOTRANSFERASE-RELATED-RELATED"/>
    <property type="match status" value="1"/>
</dbReference>
<protein>
    <recommendedName>
        <fullName evidence="1">Aminoglycoside phosphotransferase domain-containing protein</fullName>
    </recommendedName>
</protein>
<name>A0A9W8YMA5_9PEZI</name>
<dbReference type="Gene3D" id="3.90.1200.10">
    <property type="match status" value="1"/>
</dbReference>
<dbReference type="OrthoDB" id="10003767at2759"/>
<evidence type="ECO:0000259" key="1">
    <source>
        <dbReference type="Pfam" id="PF01636"/>
    </source>
</evidence>
<dbReference type="AlphaFoldDB" id="A0A9W8YMA5"/>
<dbReference type="InterPro" id="IPR002575">
    <property type="entry name" value="Aminoglycoside_PTrfase"/>
</dbReference>
<accession>A0A9W8YMA5</accession>
<comment type="caution">
    <text evidence="2">The sequence shown here is derived from an EMBL/GenBank/DDBJ whole genome shotgun (WGS) entry which is preliminary data.</text>
</comment>
<sequence length="410" mass="46453">MSTSRPSNKRRGFGDEAPDSSEFFLQINHVLTTADFNHLVSVALEARRSSETLSDIVTCVIDPSLFSYGFHHLVVEVAFSDDVFWIARIQHKPLSAALNEAETETTDFLSEVATMDIVRTQTSIPVPGHQSHASREFVYPFVLMEYLEGHTLPSSIANSVPREKLPKVAEQIAKVLFDLENLTFDKLGKVWCGQDGQQRPEIIATAAREDETDALTSLDWFLNNRREINKQALEQHPNDPEWRAACIVLNTALQDAVIKNRLHGPFPLCHVDFHYGNLLLDDDYKLRGIIDWDGAQAVPLERLACSPEFMTYPGQSMEYNEPIIYFRNLVRDFLKKLESSAISGTGREAPKTMLSAVIGTPVAEIVHRATYITWRRTIFDAKYVSKFMWGESISWADIVEKYGRNELEKG</sequence>
<dbReference type="InterPro" id="IPR051678">
    <property type="entry name" value="AGP_Transferase"/>
</dbReference>